<reference evidence="8" key="1">
    <citation type="submission" date="2025-08" db="UniProtKB">
        <authorList>
            <consortium name="RefSeq"/>
        </authorList>
    </citation>
    <scope>IDENTIFICATION</scope>
    <source>
        <tissue evidence="8">Entire body</tissue>
    </source>
</reference>
<feature type="region of interest" description="Disordered" evidence="6">
    <location>
        <begin position="426"/>
        <end position="458"/>
    </location>
</feature>
<gene>
    <name evidence="8" type="primary">LOC108735142</name>
</gene>
<dbReference type="Proteomes" id="UP000192223">
    <property type="component" value="Unplaced"/>
</dbReference>
<organism evidence="7 8">
    <name type="scientific">Agrilus planipennis</name>
    <name type="common">Emerald ash borer</name>
    <name type="synonym">Agrilus marcopoli</name>
    <dbReference type="NCBI Taxonomy" id="224129"/>
    <lineage>
        <taxon>Eukaryota</taxon>
        <taxon>Metazoa</taxon>
        <taxon>Ecdysozoa</taxon>
        <taxon>Arthropoda</taxon>
        <taxon>Hexapoda</taxon>
        <taxon>Insecta</taxon>
        <taxon>Pterygota</taxon>
        <taxon>Neoptera</taxon>
        <taxon>Endopterygota</taxon>
        <taxon>Coleoptera</taxon>
        <taxon>Polyphaga</taxon>
        <taxon>Elateriformia</taxon>
        <taxon>Buprestoidea</taxon>
        <taxon>Buprestidae</taxon>
        <taxon>Agrilinae</taxon>
        <taxon>Agrilus</taxon>
    </lineage>
</organism>
<dbReference type="CTD" id="345895"/>
<evidence type="ECO:0000313" key="8">
    <source>
        <dbReference type="RefSeq" id="XP_018322478.1"/>
    </source>
</evidence>
<dbReference type="PANTHER" id="PTHR13159:SF0">
    <property type="entry name" value="RADIAL SPOKE HEAD 6 HOMOLOG A"/>
    <property type="match status" value="1"/>
</dbReference>
<keyword evidence="7" id="KW-1185">Reference proteome</keyword>
<dbReference type="InParanoid" id="A0A1W4WQT0"/>
<dbReference type="InterPro" id="IPR006802">
    <property type="entry name" value="Radial_spoke"/>
</dbReference>
<feature type="region of interest" description="Disordered" evidence="6">
    <location>
        <begin position="1"/>
        <end position="21"/>
    </location>
</feature>
<sequence>MIYNYEDINPEDQDRDQEQLQQQEPIIPNYEAEFVSAKTFLQRVSPDTGDNMYDHLSDCLNKILAERPDNVIDFFEEYSRKVKERRHKPATDHLEDVYISPGRYTQAKRFMPLLRPPPPTDTNVDPEDEELADMSRNDMLQLLYFFEQAGIGLPKAEMFCLMLSMKKVIKNLPISSIRFWGKIHGLYKNYYVLETELKEEEYMRRNEEQNKEEEQLLETEPPPQMLEDVQQEALKALDQAEEEGEGDTKPPSKVPRPLPPIPQAIIEEVPEPPSEPYGVGVNKKVYYVTHEPGCEWVELPNVTPKQIRTARLIKKSFTGNLHQEIITWPAFDGTEKEYLRAQIARISAGTQISPLGFYTFGGGGGEEEEEEEAEEEEKGGGSPSTYNENPRFDPIPFNDMTDKSMSFWVHHTQYILPQGRTSWWNPYPSEDLGEEMGEEEEQGAEGPKAEPETGPPLLTPLSEDASLEAVPPWSVRSSSILTTEYAIAIVRSNLWPGAFCFSNQGKIFQNIYIGYGHKYIAHNFSPTPLPPVEQDYPLGPEIMEMTDPTGAEEEEWRIAHLPKPKPEKAAAEEEAEEEEEEDEDE</sequence>
<feature type="compositionally biased region" description="Acidic residues" evidence="6">
    <location>
        <begin position="365"/>
        <end position="377"/>
    </location>
</feature>
<keyword evidence="5" id="KW-0966">Cell projection</keyword>
<evidence type="ECO:0000256" key="4">
    <source>
        <dbReference type="ARBA" id="ARBA00023212"/>
    </source>
</evidence>
<evidence type="ECO:0000256" key="6">
    <source>
        <dbReference type="SAM" id="MobiDB-lite"/>
    </source>
</evidence>
<feature type="region of interest" description="Disordered" evidence="6">
    <location>
        <begin position="238"/>
        <end position="259"/>
    </location>
</feature>
<feature type="region of interest" description="Disordered" evidence="6">
    <location>
        <begin position="204"/>
        <end position="223"/>
    </location>
</feature>
<dbReference type="RefSeq" id="XP_018322478.1">
    <property type="nucleotide sequence ID" value="XM_018466976.1"/>
</dbReference>
<dbReference type="KEGG" id="apln:108735142"/>
<proteinExistence type="predicted"/>
<evidence type="ECO:0000256" key="1">
    <source>
        <dbReference type="ARBA" id="ARBA00004430"/>
    </source>
</evidence>
<dbReference type="AlphaFoldDB" id="A0A1W4WQT0"/>
<dbReference type="GO" id="GO:0001534">
    <property type="term" value="C:radial spoke"/>
    <property type="evidence" value="ECO:0007669"/>
    <property type="project" value="InterPro"/>
</dbReference>
<name>A0A1W4WQT0_AGRPL</name>
<evidence type="ECO:0000313" key="7">
    <source>
        <dbReference type="Proteomes" id="UP000192223"/>
    </source>
</evidence>
<feature type="compositionally biased region" description="Acidic residues" evidence="6">
    <location>
        <begin position="572"/>
        <end position="585"/>
    </location>
</feature>
<dbReference type="GO" id="GO:0035082">
    <property type="term" value="P:axoneme assembly"/>
    <property type="evidence" value="ECO:0007669"/>
    <property type="project" value="TreeGrafter"/>
</dbReference>
<comment type="subcellular location">
    <subcellularLocation>
        <location evidence="1">Cytoplasm</location>
        <location evidence="1">Cytoskeleton</location>
        <location evidence="1">Cilium axoneme</location>
    </subcellularLocation>
</comment>
<dbReference type="CDD" id="cd22963">
    <property type="entry name" value="DD_CrRSP4-like"/>
    <property type="match status" value="1"/>
</dbReference>
<keyword evidence="3" id="KW-0969">Cilium</keyword>
<protein>
    <submittedName>
        <fullName evidence="8">Radial spoke head protein 6 homolog A</fullName>
    </submittedName>
</protein>
<dbReference type="OrthoDB" id="272202at2759"/>
<evidence type="ECO:0000256" key="2">
    <source>
        <dbReference type="ARBA" id="ARBA00022490"/>
    </source>
</evidence>
<feature type="compositionally biased region" description="Basic and acidic residues" evidence="6">
    <location>
        <begin position="204"/>
        <end position="214"/>
    </location>
</feature>
<dbReference type="GO" id="GO:0060294">
    <property type="term" value="P:cilium movement involved in cell motility"/>
    <property type="evidence" value="ECO:0007669"/>
    <property type="project" value="InterPro"/>
</dbReference>
<feature type="region of interest" description="Disordered" evidence="6">
    <location>
        <begin position="544"/>
        <end position="585"/>
    </location>
</feature>
<feature type="region of interest" description="Disordered" evidence="6">
    <location>
        <begin position="357"/>
        <end position="397"/>
    </location>
</feature>
<dbReference type="PANTHER" id="PTHR13159">
    <property type="entry name" value="RADIAL SPOKEHEAD-RELATED"/>
    <property type="match status" value="1"/>
</dbReference>
<dbReference type="GeneID" id="108735142"/>
<dbReference type="FunCoup" id="A0A1W4WQT0">
    <property type="interactions" value="45"/>
</dbReference>
<dbReference type="STRING" id="224129.A0A1W4WQT0"/>
<evidence type="ECO:0000256" key="3">
    <source>
        <dbReference type="ARBA" id="ARBA00023069"/>
    </source>
</evidence>
<keyword evidence="2" id="KW-0963">Cytoplasm</keyword>
<keyword evidence="4" id="KW-0206">Cytoskeleton</keyword>
<evidence type="ECO:0000256" key="5">
    <source>
        <dbReference type="ARBA" id="ARBA00023273"/>
    </source>
</evidence>
<dbReference type="Pfam" id="PF04712">
    <property type="entry name" value="Radial_spoke"/>
    <property type="match status" value="1"/>
</dbReference>
<feature type="compositionally biased region" description="Acidic residues" evidence="6">
    <location>
        <begin position="431"/>
        <end position="443"/>
    </location>
</feature>
<accession>A0A1W4WQT0</accession>